<dbReference type="InterPro" id="IPR050088">
    <property type="entry name" value="IspD/TarI_cytidylyltransf_bact"/>
</dbReference>
<dbReference type="UniPathway" id="UPA00056">
    <property type="reaction ID" value="UER00093"/>
</dbReference>
<comment type="similarity">
    <text evidence="3">Belongs to the IspD/TarI cytidylyltransferase family. IspD subfamily.</text>
</comment>
<keyword evidence="2 3" id="KW-0548">Nucleotidyltransferase</keyword>
<dbReference type="InterPro" id="IPR001228">
    <property type="entry name" value="IspD"/>
</dbReference>
<dbReference type="Pfam" id="PF01128">
    <property type="entry name" value="IspD"/>
    <property type="match status" value="1"/>
</dbReference>
<dbReference type="EMBL" id="CP036278">
    <property type="protein sequence ID" value="QDU57462.1"/>
    <property type="molecule type" value="Genomic_DNA"/>
</dbReference>
<evidence type="ECO:0000256" key="1">
    <source>
        <dbReference type="ARBA" id="ARBA00022679"/>
    </source>
</evidence>
<evidence type="ECO:0000313" key="4">
    <source>
        <dbReference type="EMBL" id="QDU57462.1"/>
    </source>
</evidence>
<dbReference type="SUPFAM" id="SSF53448">
    <property type="entry name" value="Nucleotide-diphospho-sugar transferases"/>
    <property type="match status" value="1"/>
</dbReference>
<dbReference type="HAMAP" id="MF_00108">
    <property type="entry name" value="IspD"/>
    <property type="match status" value="1"/>
</dbReference>
<feature type="site" description="Positions MEP for the nucleophilic attack" evidence="3">
    <location>
        <position position="213"/>
    </location>
</feature>
<accession>A0A518ARW9</accession>
<dbReference type="RefSeq" id="WP_145248661.1">
    <property type="nucleotide sequence ID" value="NZ_CP036278.1"/>
</dbReference>
<feature type="site" description="Positions MEP for the nucleophilic attack" evidence="3">
    <location>
        <position position="159"/>
    </location>
</feature>
<evidence type="ECO:0000256" key="2">
    <source>
        <dbReference type="ARBA" id="ARBA00022695"/>
    </source>
</evidence>
<dbReference type="InterPro" id="IPR029044">
    <property type="entry name" value="Nucleotide-diphossugar_trans"/>
</dbReference>
<dbReference type="Proteomes" id="UP000315750">
    <property type="component" value="Chromosome"/>
</dbReference>
<keyword evidence="1 3" id="KW-0808">Transferase</keyword>
<dbReference type="NCBIfam" id="TIGR00453">
    <property type="entry name" value="ispD"/>
    <property type="match status" value="1"/>
</dbReference>
<keyword evidence="5" id="KW-1185">Reference proteome</keyword>
<organism evidence="4 5">
    <name type="scientific">Aeoliella mucimassa</name>
    <dbReference type="NCBI Taxonomy" id="2527972"/>
    <lineage>
        <taxon>Bacteria</taxon>
        <taxon>Pseudomonadati</taxon>
        <taxon>Planctomycetota</taxon>
        <taxon>Planctomycetia</taxon>
        <taxon>Pirellulales</taxon>
        <taxon>Lacipirellulaceae</taxon>
        <taxon>Aeoliella</taxon>
    </lineage>
</organism>
<sequence>MSKFTVILPAAGRSQRFGDKNYKKPFAPLADRAVWLHTVERFASRKDVCQTILVIAEEDREAFNAKFGANLAFMEIDVAIGGNERTDSVAAALEKVSDQAEYIAIHDAARPCVEDKSIDAVFAAAEKSGAAILATQVASTLKRAEGSGKTPAIAETVSRDGLWAAQTPQVFARQLIEQAYANRGSEPATDDAQLVERLGHQVTLVPDSPLNIKITTRRDLRLAELILKTAAPKKPDGIAHPFAGDDLWR</sequence>
<dbReference type="Gene3D" id="3.90.550.10">
    <property type="entry name" value="Spore Coat Polysaccharide Biosynthesis Protein SpsA, Chain A"/>
    <property type="match status" value="1"/>
</dbReference>
<comment type="pathway">
    <text evidence="3">Isoprenoid biosynthesis; isopentenyl diphosphate biosynthesis via DXP pathway; isopentenyl diphosphate from 1-deoxy-D-xylulose 5-phosphate: step 2/6.</text>
</comment>
<dbReference type="KEGG" id="amuc:Pan181_36780"/>
<protein>
    <recommendedName>
        <fullName evidence="3">2-C-methyl-D-erythritol 4-phosphate cytidylyltransferase</fullName>
        <ecNumber evidence="3">2.7.7.60</ecNumber>
    </recommendedName>
    <alternativeName>
        <fullName evidence="3">4-diphosphocytidyl-2C-methyl-D-erythritol synthase</fullName>
    </alternativeName>
    <alternativeName>
        <fullName evidence="3">MEP cytidylyltransferase</fullName>
        <shortName evidence="3">MCT</shortName>
    </alternativeName>
</protein>
<reference evidence="4 5" key="1">
    <citation type="submission" date="2019-02" db="EMBL/GenBank/DDBJ databases">
        <title>Deep-cultivation of Planctomycetes and their phenomic and genomic characterization uncovers novel biology.</title>
        <authorList>
            <person name="Wiegand S."/>
            <person name="Jogler M."/>
            <person name="Boedeker C."/>
            <person name="Pinto D."/>
            <person name="Vollmers J."/>
            <person name="Rivas-Marin E."/>
            <person name="Kohn T."/>
            <person name="Peeters S.H."/>
            <person name="Heuer A."/>
            <person name="Rast P."/>
            <person name="Oberbeckmann S."/>
            <person name="Bunk B."/>
            <person name="Jeske O."/>
            <person name="Meyerdierks A."/>
            <person name="Storesund J.E."/>
            <person name="Kallscheuer N."/>
            <person name="Luecker S."/>
            <person name="Lage O.M."/>
            <person name="Pohl T."/>
            <person name="Merkel B.J."/>
            <person name="Hornburger P."/>
            <person name="Mueller R.-W."/>
            <person name="Bruemmer F."/>
            <person name="Labrenz M."/>
            <person name="Spormann A.M."/>
            <person name="Op den Camp H."/>
            <person name="Overmann J."/>
            <person name="Amann R."/>
            <person name="Jetten M.S.M."/>
            <person name="Mascher T."/>
            <person name="Medema M.H."/>
            <person name="Devos D.P."/>
            <person name="Kaster A.-K."/>
            <person name="Ovreas L."/>
            <person name="Rohde M."/>
            <person name="Galperin M.Y."/>
            <person name="Jogler C."/>
        </authorList>
    </citation>
    <scope>NUCLEOTIDE SEQUENCE [LARGE SCALE GENOMIC DNA]</scope>
    <source>
        <strain evidence="4 5">Pan181</strain>
    </source>
</reference>
<dbReference type="CDD" id="cd02516">
    <property type="entry name" value="CDP-ME_synthetase"/>
    <property type="match status" value="1"/>
</dbReference>
<dbReference type="AlphaFoldDB" id="A0A518ARW9"/>
<proteinExistence type="inferred from homology"/>
<gene>
    <name evidence="3 4" type="primary">ispD</name>
    <name evidence="4" type="ORF">Pan181_36780</name>
</gene>
<name>A0A518ARW9_9BACT</name>
<evidence type="ECO:0000313" key="5">
    <source>
        <dbReference type="Proteomes" id="UP000315750"/>
    </source>
</evidence>
<dbReference type="InterPro" id="IPR034683">
    <property type="entry name" value="IspD/TarI"/>
</dbReference>
<dbReference type="FunFam" id="3.90.550.10:FF:000003">
    <property type="entry name" value="2-C-methyl-D-erythritol 4-phosphate cytidylyltransferase"/>
    <property type="match status" value="1"/>
</dbReference>
<dbReference type="GO" id="GO:0019288">
    <property type="term" value="P:isopentenyl diphosphate biosynthetic process, methylerythritol 4-phosphate pathway"/>
    <property type="evidence" value="ECO:0007669"/>
    <property type="project" value="UniProtKB-UniRule"/>
</dbReference>
<dbReference type="OrthoDB" id="9806837at2"/>
<dbReference type="PANTHER" id="PTHR32125">
    <property type="entry name" value="2-C-METHYL-D-ERYTHRITOL 4-PHOSPHATE CYTIDYLYLTRANSFERASE, CHLOROPLASTIC"/>
    <property type="match status" value="1"/>
</dbReference>
<feature type="site" description="Transition state stabilizer" evidence="3">
    <location>
        <position position="16"/>
    </location>
</feature>
<dbReference type="PANTHER" id="PTHR32125:SF4">
    <property type="entry name" value="2-C-METHYL-D-ERYTHRITOL 4-PHOSPHATE CYTIDYLYLTRANSFERASE, CHLOROPLASTIC"/>
    <property type="match status" value="1"/>
</dbReference>
<evidence type="ECO:0000256" key="3">
    <source>
        <dbReference type="HAMAP-Rule" id="MF_00108"/>
    </source>
</evidence>
<feature type="site" description="Transition state stabilizer" evidence="3">
    <location>
        <position position="24"/>
    </location>
</feature>
<comment type="function">
    <text evidence="3">Catalyzes the formation of 4-diphosphocytidyl-2-C-methyl-D-erythritol from CTP and 2-C-methyl-D-erythritol 4-phosphate (MEP).</text>
</comment>
<dbReference type="GO" id="GO:0050518">
    <property type="term" value="F:2-C-methyl-D-erythritol 4-phosphate cytidylyltransferase activity"/>
    <property type="evidence" value="ECO:0007669"/>
    <property type="project" value="UniProtKB-UniRule"/>
</dbReference>
<comment type="catalytic activity">
    <reaction evidence="3">
        <text>2-C-methyl-D-erythritol 4-phosphate + CTP + H(+) = 4-CDP-2-C-methyl-D-erythritol + diphosphate</text>
        <dbReference type="Rhea" id="RHEA:13429"/>
        <dbReference type="ChEBI" id="CHEBI:15378"/>
        <dbReference type="ChEBI" id="CHEBI:33019"/>
        <dbReference type="ChEBI" id="CHEBI:37563"/>
        <dbReference type="ChEBI" id="CHEBI:57823"/>
        <dbReference type="ChEBI" id="CHEBI:58262"/>
        <dbReference type="EC" id="2.7.7.60"/>
    </reaction>
</comment>
<keyword evidence="3" id="KW-0414">Isoprene biosynthesis</keyword>
<dbReference type="EC" id="2.7.7.60" evidence="3"/>